<dbReference type="Gene3D" id="2.160.20.80">
    <property type="entry name" value="E3 ubiquitin-protein ligase SopA"/>
    <property type="match status" value="1"/>
</dbReference>
<dbReference type="EMBL" id="WOCA01000007">
    <property type="protein sequence ID" value="MUK88919.1"/>
    <property type="molecule type" value="Genomic_DNA"/>
</dbReference>
<dbReference type="InterPro" id="IPR051082">
    <property type="entry name" value="Pentapeptide-BTB/POZ_domain"/>
</dbReference>
<evidence type="ECO:0000313" key="1">
    <source>
        <dbReference type="EMBL" id="MUK88919.1"/>
    </source>
</evidence>
<dbReference type="AlphaFoldDB" id="A0A6N8FMF2"/>
<name>A0A6N8FMF2_9BACI</name>
<dbReference type="PANTHER" id="PTHR14136:SF17">
    <property type="entry name" value="BTB_POZ DOMAIN-CONTAINING PROTEIN KCTD9"/>
    <property type="match status" value="1"/>
</dbReference>
<reference evidence="1 2" key="1">
    <citation type="submission" date="2019-11" db="EMBL/GenBank/DDBJ databases">
        <authorList>
            <person name="Li X."/>
        </authorList>
    </citation>
    <scope>NUCLEOTIDE SEQUENCE [LARGE SCALE GENOMIC DNA]</scope>
    <source>
        <strain evidence="1 2">L9</strain>
    </source>
</reference>
<proteinExistence type="predicted"/>
<organism evidence="1 2">
    <name type="scientific">Ornithinibacillus caprae</name>
    <dbReference type="NCBI Taxonomy" id="2678566"/>
    <lineage>
        <taxon>Bacteria</taxon>
        <taxon>Bacillati</taxon>
        <taxon>Bacillota</taxon>
        <taxon>Bacilli</taxon>
        <taxon>Bacillales</taxon>
        <taxon>Bacillaceae</taxon>
        <taxon>Ornithinibacillus</taxon>
    </lineage>
</organism>
<sequence>MEDFLKSDCKNCFGLCCVALPYAKSADFPADKAGGEPCHNLCVDNRCSIHNNLREKGFRGCVSYECFGAGQHVSQFLYEGRDWRNNAEHSSEMFTVFPLIQQLHEMLWYLYQSMNLKETKSFQSSLQAIYDETIKLTKKTPDEIINMNITLHRSRVNDLLIKTSELYRKKTSGFNKRKKGRNYIGANLEGANLIGANFRGVLLIASNLRNADLRKVDFIGADMRDADISGANLTDCLFLTQSQINSAKGNIHTKLPSYLEKPDHWLK</sequence>
<gene>
    <name evidence="1" type="ORF">GMD78_10990</name>
</gene>
<keyword evidence="2" id="KW-1185">Reference proteome</keyword>
<comment type="caution">
    <text evidence="1">The sequence shown here is derived from an EMBL/GenBank/DDBJ whole genome shotgun (WGS) entry which is preliminary data.</text>
</comment>
<protein>
    <submittedName>
        <fullName evidence="1">Pentapeptide repeat-containing protein</fullName>
    </submittedName>
</protein>
<evidence type="ECO:0000313" key="2">
    <source>
        <dbReference type="Proteomes" id="UP000469125"/>
    </source>
</evidence>
<dbReference type="PANTHER" id="PTHR14136">
    <property type="entry name" value="BTB_POZ DOMAIN-CONTAINING PROTEIN KCTD9"/>
    <property type="match status" value="1"/>
</dbReference>
<dbReference type="InterPro" id="IPR001646">
    <property type="entry name" value="5peptide_repeat"/>
</dbReference>
<accession>A0A6N8FMF2</accession>
<dbReference type="Pfam" id="PF00805">
    <property type="entry name" value="Pentapeptide"/>
    <property type="match status" value="1"/>
</dbReference>
<dbReference type="SUPFAM" id="SSF141571">
    <property type="entry name" value="Pentapeptide repeat-like"/>
    <property type="match status" value="1"/>
</dbReference>
<dbReference type="RefSeq" id="WP_155668890.1">
    <property type="nucleotide sequence ID" value="NZ_WOCA01000007.1"/>
</dbReference>
<dbReference type="Proteomes" id="UP000469125">
    <property type="component" value="Unassembled WGS sequence"/>
</dbReference>